<evidence type="ECO:0000259" key="5">
    <source>
        <dbReference type="PROSITE" id="PS50837"/>
    </source>
</evidence>
<dbReference type="AlphaFoldDB" id="A0A8H3CZP2"/>
<feature type="repeat" description="WD" evidence="3">
    <location>
        <begin position="1081"/>
        <end position="1109"/>
    </location>
</feature>
<evidence type="ECO:0000256" key="1">
    <source>
        <dbReference type="ARBA" id="ARBA00022574"/>
    </source>
</evidence>
<reference evidence="6" key="1">
    <citation type="submission" date="2021-01" db="EMBL/GenBank/DDBJ databases">
        <authorList>
            <person name="Kaushik A."/>
        </authorList>
    </citation>
    <scope>NUCLEOTIDE SEQUENCE</scope>
    <source>
        <strain evidence="6">AG2-2IIIB</strain>
    </source>
</reference>
<dbReference type="InterPro" id="IPR019775">
    <property type="entry name" value="WD40_repeat_CS"/>
</dbReference>
<dbReference type="SMART" id="SM00320">
    <property type="entry name" value="WD40"/>
    <property type="match status" value="9"/>
</dbReference>
<dbReference type="InterPro" id="IPR020472">
    <property type="entry name" value="WD40_PAC1"/>
</dbReference>
<feature type="repeat" description="WD" evidence="3">
    <location>
        <begin position="826"/>
        <end position="851"/>
    </location>
</feature>
<sequence>MRNSLKNLKRIFKKKYRGKSDESASRINTASPDTSLQSVGPPPNPLVSPPASIPHKHRKTESKVAAGNNDTWANLVAFSSLLHQNPLLAPLARAMDELSWYIQAQEEIITAHEEYKELHTQLEALFKDLRLHFSTGSPPAMTTSMLNLLRSGPSYESYTELQKGARYLAYCKRNGTWTKLQDATDAYKIISSESWWVLMSRNICIGPYQPHAKLNATLNILRIVDKQATEAQLRQLHSSMSARYNSAEAHIVQRRECTPNTRTQVLSDLNAWKNNPDGQKLCWMSGMAGTGKTTITNTLCSTLDRDYELGASFFCTRSLPACRDIKLILPTIAYQLARFSDPFRGALLQVLDRDPDVHTKVLRVQFQHMILEPLQEVRGSLPTNLTIVIDALDECDDGNGVEQILEVLLENVSQLPVKFLVSSRPEYHIRDRIGKSTRKTQVTLHELDEKIVKADIETYLRAELAFLSIPFTEEQLEELLERAGVLFIYAATAVRYIMDPKGDPLERLDAVLQAPTPGQELSNKTKIIDGLYEAVLTSALGDPGLERSEKQRMELVLHTVVCAQEPLTIDALAGLLCLRSTWVATALRPLWSVLHVSGPDSSDRVNMLHASFPDYMLDPSRSKQFACIAALHHGKLAEFCLRRISQNTPQFNIGRLESSYIFDEDVPEIDDRVKKAIPLDLLYACQHWAAHLCLGESSDERATTHVYDFLSKRLLLWMEVLNLTKRAEMSIGLMEQTVSWLRGTGCSESTVLLAQDARRFTTMFATSPVSRSTPHLYVSMLASWPEHKPIAHYFTRKSVELARFKGIETTERQFGLLSSIPAGPDVGCVAYCSNGRFFAASTGDGQIIIWDAASCRMAIDPIRAHHKPVQAIAFSPDGTRICSGSHDKTLCVWDVENGQLVAGPLQGHISPIRTIDYSPDGLWLVSGSTDGTVCIWSTETWKQKGNALSEPGQNVYSVAFSPDSTTFAVACYSVIYIWNALRRQKIGHPLEGHTGYIISLAFLLDGNHLVSGTDTCTICIWDTTSGQIVFGPFHEHTNNVSDLKVSPDGHFMVSASFDNTIRIWNAQTWQSRTIFRTTGVVNSVAFSPDGLRLVSGSSDGTVHIWEVESVPEEQLTVNQLNGHNSWIRSVSFSPCGTYLVSGSYDKAKHEYWVLSVGVSTDSEHIFSVPEDKSIRVWSKRTGELEYTIGPIEST</sequence>
<dbReference type="InterPro" id="IPR007111">
    <property type="entry name" value="NACHT_NTPase"/>
</dbReference>
<dbReference type="InterPro" id="IPR036322">
    <property type="entry name" value="WD40_repeat_dom_sf"/>
</dbReference>
<dbReference type="SUPFAM" id="SSF50978">
    <property type="entry name" value="WD40 repeat-like"/>
    <property type="match status" value="1"/>
</dbReference>
<dbReference type="PANTHER" id="PTHR22847:SF637">
    <property type="entry name" value="WD REPEAT DOMAIN 5B"/>
    <property type="match status" value="1"/>
</dbReference>
<dbReference type="InterPro" id="IPR001680">
    <property type="entry name" value="WD40_rpt"/>
</dbReference>
<evidence type="ECO:0000256" key="3">
    <source>
        <dbReference type="PROSITE-ProRule" id="PRU00221"/>
    </source>
</evidence>
<dbReference type="PANTHER" id="PTHR22847">
    <property type="entry name" value="WD40 REPEAT PROTEIN"/>
    <property type="match status" value="1"/>
</dbReference>
<dbReference type="InterPro" id="IPR027417">
    <property type="entry name" value="P-loop_NTPase"/>
</dbReference>
<feature type="repeat" description="WD" evidence="3">
    <location>
        <begin position="862"/>
        <end position="903"/>
    </location>
</feature>
<accession>A0A8H3CZP2</accession>
<keyword evidence="2" id="KW-0677">Repeat</keyword>
<dbReference type="PROSITE" id="PS00678">
    <property type="entry name" value="WD_REPEATS_1"/>
    <property type="match status" value="3"/>
</dbReference>
<organism evidence="6 7">
    <name type="scientific">Rhizoctonia solani</name>
    <dbReference type="NCBI Taxonomy" id="456999"/>
    <lineage>
        <taxon>Eukaryota</taxon>
        <taxon>Fungi</taxon>
        <taxon>Dikarya</taxon>
        <taxon>Basidiomycota</taxon>
        <taxon>Agaricomycotina</taxon>
        <taxon>Agaricomycetes</taxon>
        <taxon>Cantharellales</taxon>
        <taxon>Ceratobasidiaceae</taxon>
        <taxon>Rhizoctonia</taxon>
    </lineage>
</organism>
<feature type="compositionally biased region" description="Polar residues" evidence="4">
    <location>
        <begin position="25"/>
        <end position="38"/>
    </location>
</feature>
<feature type="domain" description="NACHT" evidence="5">
    <location>
        <begin position="280"/>
        <end position="425"/>
    </location>
</feature>
<dbReference type="Pfam" id="PF00400">
    <property type="entry name" value="WD40"/>
    <property type="match status" value="8"/>
</dbReference>
<dbReference type="PRINTS" id="PR00320">
    <property type="entry name" value="GPROTEINBRPT"/>
</dbReference>
<feature type="repeat" description="WD" evidence="3">
    <location>
        <begin position="1120"/>
        <end position="1145"/>
    </location>
</feature>
<feature type="non-terminal residue" evidence="6">
    <location>
        <position position="1"/>
    </location>
</feature>
<comment type="caution">
    <text evidence="6">The sequence shown here is derived from an EMBL/GenBank/DDBJ whole genome shotgun (WGS) entry which is preliminary data.</text>
</comment>
<dbReference type="PROSITE" id="PS50294">
    <property type="entry name" value="WD_REPEATS_REGION"/>
    <property type="match status" value="5"/>
</dbReference>
<evidence type="ECO:0000256" key="2">
    <source>
        <dbReference type="ARBA" id="ARBA00022737"/>
    </source>
</evidence>
<gene>
    <name evidence="6" type="ORF">RDB_LOCUS139511</name>
</gene>
<keyword evidence="1 3" id="KW-0853">WD repeat</keyword>
<dbReference type="CDD" id="cd00200">
    <property type="entry name" value="WD40"/>
    <property type="match status" value="1"/>
</dbReference>
<feature type="repeat" description="WD" evidence="3">
    <location>
        <begin position="990"/>
        <end position="1031"/>
    </location>
</feature>
<dbReference type="Proteomes" id="UP000663843">
    <property type="component" value="Unassembled WGS sequence"/>
</dbReference>
<dbReference type="PROSITE" id="PS50837">
    <property type="entry name" value="NACHT"/>
    <property type="match status" value="1"/>
</dbReference>
<name>A0A8H3CZP2_9AGAM</name>
<feature type="repeat" description="WD" evidence="3">
    <location>
        <begin position="1033"/>
        <end position="1074"/>
    </location>
</feature>
<dbReference type="Gene3D" id="3.40.50.300">
    <property type="entry name" value="P-loop containing nucleotide triphosphate hydrolases"/>
    <property type="match status" value="1"/>
</dbReference>
<dbReference type="EMBL" id="CAJMWT010005069">
    <property type="protein sequence ID" value="CAE6501046.1"/>
    <property type="molecule type" value="Genomic_DNA"/>
</dbReference>
<dbReference type="Pfam" id="PF24883">
    <property type="entry name" value="NPHP3_N"/>
    <property type="match status" value="1"/>
</dbReference>
<dbReference type="GO" id="GO:1990234">
    <property type="term" value="C:transferase complex"/>
    <property type="evidence" value="ECO:0007669"/>
    <property type="project" value="UniProtKB-ARBA"/>
</dbReference>
<evidence type="ECO:0000313" key="6">
    <source>
        <dbReference type="EMBL" id="CAE6501046.1"/>
    </source>
</evidence>
<evidence type="ECO:0000313" key="7">
    <source>
        <dbReference type="Proteomes" id="UP000663843"/>
    </source>
</evidence>
<feature type="compositionally biased region" description="Pro residues" evidence="4">
    <location>
        <begin position="40"/>
        <end position="52"/>
    </location>
</feature>
<proteinExistence type="predicted"/>
<feature type="region of interest" description="Disordered" evidence="4">
    <location>
        <begin position="12"/>
        <end position="63"/>
    </location>
</feature>
<feature type="repeat" description="WD" evidence="3">
    <location>
        <begin position="905"/>
        <end position="940"/>
    </location>
</feature>
<dbReference type="InterPro" id="IPR015943">
    <property type="entry name" value="WD40/YVTN_repeat-like_dom_sf"/>
</dbReference>
<protein>
    <recommendedName>
        <fullName evidence="5">NACHT domain-containing protein</fullName>
    </recommendedName>
</protein>
<dbReference type="Gene3D" id="2.130.10.10">
    <property type="entry name" value="YVTN repeat-like/Quinoprotein amine dehydrogenase"/>
    <property type="match status" value="3"/>
</dbReference>
<dbReference type="InterPro" id="IPR056884">
    <property type="entry name" value="NPHP3-like_N"/>
</dbReference>
<dbReference type="SUPFAM" id="SSF50965">
    <property type="entry name" value="Galactose oxidase, central domain"/>
    <property type="match status" value="1"/>
</dbReference>
<feature type="repeat" description="WD" evidence="3">
    <location>
        <begin position="1146"/>
        <end position="1187"/>
    </location>
</feature>
<dbReference type="PROSITE" id="PS50082">
    <property type="entry name" value="WD_REPEATS_2"/>
    <property type="match status" value="8"/>
</dbReference>
<dbReference type="InterPro" id="IPR011043">
    <property type="entry name" value="Gal_Oxase/kelch_b-propeller"/>
</dbReference>
<dbReference type="SUPFAM" id="SSF52540">
    <property type="entry name" value="P-loop containing nucleoside triphosphate hydrolases"/>
    <property type="match status" value="1"/>
</dbReference>
<evidence type="ECO:0000256" key="4">
    <source>
        <dbReference type="SAM" id="MobiDB-lite"/>
    </source>
</evidence>